<sequence length="75" mass="8448">MQIELIETSLLYLTKANKKVSLVVWEKKSIALCRLTSEGRKEEDFSAEKTGKSESLMTGQGKRGLKEKLLNCESL</sequence>
<protein>
    <submittedName>
        <fullName evidence="2">Uncharacterized protein</fullName>
    </submittedName>
</protein>
<feature type="compositionally biased region" description="Basic and acidic residues" evidence="1">
    <location>
        <begin position="39"/>
        <end position="52"/>
    </location>
</feature>
<organism evidence="2 3">
    <name type="scientific">Melipona bicolor</name>
    <dbReference type="NCBI Taxonomy" id="60889"/>
    <lineage>
        <taxon>Eukaryota</taxon>
        <taxon>Metazoa</taxon>
        <taxon>Ecdysozoa</taxon>
        <taxon>Arthropoda</taxon>
        <taxon>Hexapoda</taxon>
        <taxon>Insecta</taxon>
        <taxon>Pterygota</taxon>
        <taxon>Neoptera</taxon>
        <taxon>Endopterygota</taxon>
        <taxon>Hymenoptera</taxon>
        <taxon>Apocrita</taxon>
        <taxon>Aculeata</taxon>
        <taxon>Apoidea</taxon>
        <taxon>Anthophila</taxon>
        <taxon>Apidae</taxon>
        <taxon>Melipona</taxon>
    </lineage>
</organism>
<evidence type="ECO:0000313" key="2">
    <source>
        <dbReference type="EMBL" id="KAK1127441.1"/>
    </source>
</evidence>
<feature type="non-terminal residue" evidence="2">
    <location>
        <position position="75"/>
    </location>
</feature>
<dbReference type="Proteomes" id="UP001177670">
    <property type="component" value="Unassembled WGS sequence"/>
</dbReference>
<accession>A0AA40KP00</accession>
<keyword evidence="3" id="KW-1185">Reference proteome</keyword>
<feature type="region of interest" description="Disordered" evidence="1">
    <location>
        <begin position="39"/>
        <end position="61"/>
    </location>
</feature>
<comment type="caution">
    <text evidence="2">The sequence shown here is derived from an EMBL/GenBank/DDBJ whole genome shotgun (WGS) entry which is preliminary data.</text>
</comment>
<dbReference type="EMBL" id="JAHYIQ010000012">
    <property type="protein sequence ID" value="KAK1127441.1"/>
    <property type="molecule type" value="Genomic_DNA"/>
</dbReference>
<gene>
    <name evidence="2" type="ORF">K0M31_003979</name>
</gene>
<evidence type="ECO:0000256" key="1">
    <source>
        <dbReference type="SAM" id="MobiDB-lite"/>
    </source>
</evidence>
<proteinExistence type="predicted"/>
<dbReference type="AlphaFoldDB" id="A0AA40KP00"/>
<evidence type="ECO:0000313" key="3">
    <source>
        <dbReference type="Proteomes" id="UP001177670"/>
    </source>
</evidence>
<name>A0AA40KP00_9HYME</name>
<reference evidence="2" key="1">
    <citation type="submission" date="2021-10" db="EMBL/GenBank/DDBJ databases">
        <title>Melipona bicolor Genome sequencing and assembly.</title>
        <authorList>
            <person name="Araujo N.S."/>
            <person name="Arias M.C."/>
        </authorList>
    </citation>
    <scope>NUCLEOTIDE SEQUENCE</scope>
    <source>
        <strain evidence="2">USP_2M_L1-L4_2017</strain>
        <tissue evidence="2">Whole body</tissue>
    </source>
</reference>